<protein>
    <submittedName>
        <fullName evidence="1">Uncharacterized protein</fullName>
    </submittedName>
</protein>
<reference evidence="1" key="1">
    <citation type="submission" date="2019-08" db="EMBL/GenBank/DDBJ databases">
        <authorList>
            <person name="Kucharzyk K."/>
            <person name="Murdoch R.W."/>
            <person name="Higgins S."/>
            <person name="Loffler F."/>
        </authorList>
    </citation>
    <scope>NUCLEOTIDE SEQUENCE</scope>
</reference>
<evidence type="ECO:0000313" key="1">
    <source>
        <dbReference type="EMBL" id="MPN01173.1"/>
    </source>
</evidence>
<accession>A0A645EKU0</accession>
<dbReference type="EMBL" id="VSSQ01047195">
    <property type="protein sequence ID" value="MPN01173.1"/>
    <property type="molecule type" value="Genomic_DNA"/>
</dbReference>
<dbReference type="AntiFam" id="ANF00185">
    <property type="entry name" value="Shadow ORF (opposite ybhD)"/>
</dbReference>
<sequence>MRQGDQKFVVADIFAAQFPVMIQLRRRAEQRQLQRAVADLLRQARGKRIHDLQRDLRILAPHFHQGIDEAAFAEHRGDGADGEMTVLTGARRVHEIGRILPPVQNLFRLRQKHPTGRGQRHFPFIGPRNQRNPQLLFQFPDAAAQRRLGDAEPGGGAGEMELLRDGDEILQLVEFHLIPQRY</sequence>
<name>A0A645EKU0_9ZZZZ</name>
<dbReference type="AlphaFoldDB" id="A0A645EKU0"/>
<gene>
    <name evidence="1" type="ORF">SDC9_148379</name>
</gene>
<proteinExistence type="predicted"/>
<organism evidence="1">
    <name type="scientific">bioreactor metagenome</name>
    <dbReference type="NCBI Taxonomy" id="1076179"/>
    <lineage>
        <taxon>unclassified sequences</taxon>
        <taxon>metagenomes</taxon>
        <taxon>ecological metagenomes</taxon>
    </lineage>
</organism>
<comment type="caution">
    <text evidence="1">The sequence shown here is derived from an EMBL/GenBank/DDBJ whole genome shotgun (WGS) entry which is preliminary data.</text>
</comment>